<sequence length="78" mass="8566">MQPIKINVNTETEVPDAWLRLIIWLETHVGSIKSVQDDLMVTGSGWQITHHISFSGEHSLHVQVVDPASAVIAALALL</sequence>
<evidence type="ECO:0000313" key="1">
    <source>
        <dbReference type="EMBL" id="CAB4130019.1"/>
    </source>
</evidence>
<gene>
    <name evidence="1" type="ORF">UFOVP116_229</name>
</gene>
<proteinExistence type="predicted"/>
<dbReference type="EMBL" id="LR796237">
    <property type="protein sequence ID" value="CAB4130019.1"/>
    <property type="molecule type" value="Genomic_DNA"/>
</dbReference>
<name>A0A6J5LEF1_9CAUD</name>
<reference evidence="1" key="1">
    <citation type="submission" date="2020-04" db="EMBL/GenBank/DDBJ databases">
        <authorList>
            <person name="Chiriac C."/>
            <person name="Salcher M."/>
            <person name="Ghai R."/>
            <person name="Kavagutti S V."/>
        </authorList>
    </citation>
    <scope>NUCLEOTIDE SEQUENCE</scope>
</reference>
<protein>
    <submittedName>
        <fullName evidence="1">Uncharacterized protein</fullName>
    </submittedName>
</protein>
<accession>A0A6J5LEF1</accession>
<organism evidence="1">
    <name type="scientific">uncultured Caudovirales phage</name>
    <dbReference type="NCBI Taxonomy" id="2100421"/>
    <lineage>
        <taxon>Viruses</taxon>
        <taxon>Duplodnaviria</taxon>
        <taxon>Heunggongvirae</taxon>
        <taxon>Uroviricota</taxon>
        <taxon>Caudoviricetes</taxon>
        <taxon>Peduoviridae</taxon>
        <taxon>Maltschvirus</taxon>
        <taxon>Maltschvirus maltsch</taxon>
    </lineage>
</organism>